<dbReference type="PANTHER" id="PTHR12526">
    <property type="entry name" value="GLYCOSYLTRANSFERASE"/>
    <property type="match status" value="1"/>
</dbReference>
<sequence>MNNPIKVNVHLFYGADPRKYRQGENAGCLYGYHFAESERYHLTYSHDAEEGKLRQVFRRALKAAVGFDFLHAWHNRKDILHADVVWTHTEFEFLAISLLFRLTGTGRRPLLLGQSVWLFDRWARFSGLRKAFYRMLMPRVDMLTTHSPVNQKLCSDYLGRPAHLVFYGISTQDFPIQNLATWQPHTPLRIAAIGNDRDRDWDTLVAAFDGDARFSVRLATRRKVKSSPKSDNVSIGPVYGMEAQRELYAWADIIVVPLHENKHVSGITVIFEGVTGGKPVVATRVGGLETYFSPDEITYVPPGDAEALRNAVADLTNDPAATLQKTLRATQRLIHSAYTTENFARQHVILTEQLLLERGPNENGASSGASR</sequence>
<name>A0ABT3ZTA1_9BURK</name>
<proteinExistence type="predicted"/>
<evidence type="ECO:0000313" key="2">
    <source>
        <dbReference type="Proteomes" id="UP001082899"/>
    </source>
</evidence>
<dbReference type="SUPFAM" id="SSF53756">
    <property type="entry name" value="UDP-Glycosyltransferase/glycogen phosphorylase"/>
    <property type="match status" value="1"/>
</dbReference>
<dbReference type="PANTHER" id="PTHR12526:SF590">
    <property type="entry name" value="ALPHA-MALTOSE-1-PHOSPHATE SYNTHASE"/>
    <property type="match status" value="1"/>
</dbReference>
<evidence type="ECO:0000313" key="1">
    <source>
        <dbReference type="EMBL" id="MCY0389786.1"/>
    </source>
</evidence>
<dbReference type="Gene3D" id="3.40.50.2000">
    <property type="entry name" value="Glycogen Phosphorylase B"/>
    <property type="match status" value="2"/>
</dbReference>
<accession>A0ABT3ZTA1</accession>
<keyword evidence="2" id="KW-1185">Reference proteome</keyword>
<dbReference type="Pfam" id="PF13692">
    <property type="entry name" value="Glyco_trans_1_4"/>
    <property type="match status" value="1"/>
</dbReference>
<dbReference type="Proteomes" id="UP001082899">
    <property type="component" value="Unassembled WGS sequence"/>
</dbReference>
<reference evidence="1" key="1">
    <citation type="submission" date="2022-11" db="EMBL/GenBank/DDBJ databases">
        <title>Robbsia betulipollinis sp. nov., isolated from pollen of birch (Betula pendula).</title>
        <authorList>
            <person name="Shi H."/>
            <person name="Ambika Manirajan B."/>
            <person name="Ratering S."/>
            <person name="Geissler-Plaum R."/>
            <person name="Schnell S."/>
        </authorList>
    </citation>
    <scope>NUCLEOTIDE SEQUENCE</scope>
    <source>
        <strain evidence="1">Bb-Pol-6</strain>
    </source>
</reference>
<organism evidence="1 2">
    <name type="scientific">Robbsia betulipollinis</name>
    <dbReference type="NCBI Taxonomy" id="2981849"/>
    <lineage>
        <taxon>Bacteria</taxon>
        <taxon>Pseudomonadati</taxon>
        <taxon>Pseudomonadota</taxon>
        <taxon>Betaproteobacteria</taxon>
        <taxon>Burkholderiales</taxon>
        <taxon>Burkholderiaceae</taxon>
        <taxon>Robbsia</taxon>
    </lineage>
</organism>
<protein>
    <submittedName>
        <fullName evidence="1">Glycosyltransferase</fullName>
    </submittedName>
</protein>
<gene>
    <name evidence="1" type="ORF">OVY01_21835</name>
</gene>
<dbReference type="RefSeq" id="WP_267849715.1">
    <property type="nucleotide sequence ID" value="NZ_JAPMXC010000012.1"/>
</dbReference>
<comment type="caution">
    <text evidence="1">The sequence shown here is derived from an EMBL/GenBank/DDBJ whole genome shotgun (WGS) entry which is preliminary data.</text>
</comment>
<dbReference type="EMBL" id="JAPMXC010000012">
    <property type="protein sequence ID" value="MCY0389786.1"/>
    <property type="molecule type" value="Genomic_DNA"/>
</dbReference>